<dbReference type="InterPro" id="IPR001881">
    <property type="entry name" value="EGF-like_Ca-bd_dom"/>
</dbReference>
<proteinExistence type="predicted"/>
<gene>
    <name evidence="5" type="ORF">PoB_002571300</name>
</gene>
<evidence type="ECO:0000256" key="1">
    <source>
        <dbReference type="ARBA" id="ARBA00023157"/>
    </source>
</evidence>
<dbReference type="Proteomes" id="UP000735302">
    <property type="component" value="Unassembled WGS sequence"/>
</dbReference>
<feature type="domain" description="EGF-like" evidence="3">
    <location>
        <begin position="134"/>
        <end position="176"/>
    </location>
</feature>
<dbReference type="SUPFAM" id="SSF57196">
    <property type="entry name" value="EGF/Laminin"/>
    <property type="match status" value="1"/>
</dbReference>
<keyword evidence="2" id="KW-0245">EGF-like domain</keyword>
<evidence type="ECO:0000259" key="3">
    <source>
        <dbReference type="PROSITE" id="PS50026"/>
    </source>
</evidence>
<keyword evidence="6" id="KW-1185">Reference proteome</keyword>
<comment type="caution">
    <text evidence="5">The sequence shown here is derived from an EMBL/GenBank/DDBJ whole genome shotgun (WGS) entry which is preliminary data.</text>
</comment>
<dbReference type="Gene3D" id="3.10.100.10">
    <property type="entry name" value="Mannose-Binding Protein A, subunit A"/>
    <property type="match status" value="1"/>
</dbReference>
<keyword evidence="1" id="KW-1015">Disulfide bond</keyword>
<sequence>MTHDEAVVECNKLKRPLASLRTYDQMNKARQVTQWRKIHVWISAKYDKDNRAYKWEDGSYLSYHNWAHTVPQDYVCDKPHMVECSAKTKYGKAWVTYDKQESDTLKCSVHEISCKKDKELDCSTLRVRFLCPQEENQCTELQKLHAPACSGGQVCSPAPNHYHCRCPPGFMYSLFSRECIS</sequence>
<dbReference type="SUPFAM" id="SSF56436">
    <property type="entry name" value="C-type lectin-like"/>
    <property type="match status" value="1"/>
</dbReference>
<dbReference type="CDD" id="cd00054">
    <property type="entry name" value="EGF_CA"/>
    <property type="match status" value="1"/>
</dbReference>
<dbReference type="PROSITE" id="PS50041">
    <property type="entry name" value="C_TYPE_LECTIN_2"/>
    <property type="match status" value="1"/>
</dbReference>
<comment type="caution">
    <text evidence="2">Lacks conserved residue(s) required for the propagation of feature annotation.</text>
</comment>
<dbReference type="CDD" id="cd00037">
    <property type="entry name" value="CLECT"/>
    <property type="match status" value="1"/>
</dbReference>
<organism evidence="5 6">
    <name type="scientific">Plakobranchus ocellatus</name>
    <dbReference type="NCBI Taxonomy" id="259542"/>
    <lineage>
        <taxon>Eukaryota</taxon>
        <taxon>Metazoa</taxon>
        <taxon>Spiralia</taxon>
        <taxon>Lophotrochozoa</taxon>
        <taxon>Mollusca</taxon>
        <taxon>Gastropoda</taxon>
        <taxon>Heterobranchia</taxon>
        <taxon>Euthyneura</taxon>
        <taxon>Panpulmonata</taxon>
        <taxon>Sacoglossa</taxon>
        <taxon>Placobranchoidea</taxon>
        <taxon>Plakobranchidae</taxon>
        <taxon>Plakobranchus</taxon>
    </lineage>
</organism>
<dbReference type="SMART" id="SM00179">
    <property type="entry name" value="EGF_CA"/>
    <property type="match status" value="1"/>
</dbReference>
<dbReference type="InterPro" id="IPR001304">
    <property type="entry name" value="C-type_lectin-like"/>
</dbReference>
<accession>A0AAV3ZXQ0</accession>
<evidence type="ECO:0000259" key="4">
    <source>
        <dbReference type="PROSITE" id="PS50041"/>
    </source>
</evidence>
<reference evidence="5 6" key="1">
    <citation type="journal article" date="2021" name="Elife">
        <title>Chloroplast acquisition without the gene transfer in kleptoplastic sea slugs, Plakobranchus ocellatus.</title>
        <authorList>
            <person name="Maeda T."/>
            <person name="Takahashi S."/>
            <person name="Yoshida T."/>
            <person name="Shimamura S."/>
            <person name="Takaki Y."/>
            <person name="Nagai Y."/>
            <person name="Toyoda A."/>
            <person name="Suzuki Y."/>
            <person name="Arimoto A."/>
            <person name="Ishii H."/>
            <person name="Satoh N."/>
            <person name="Nishiyama T."/>
            <person name="Hasebe M."/>
            <person name="Maruyama T."/>
            <person name="Minagawa J."/>
            <person name="Obokata J."/>
            <person name="Shigenobu S."/>
        </authorList>
    </citation>
    <scope>NUCLEOTIDE SEQUENCE [LARGE SCALE GENOMIC DNA]</scope>
</reference>
<evidence type="ECO:0008006" key="7">
    <source>
        <dbReference type="Google" id="ProtNLM"/>
    </source>
</evidence>
<dbReference type="PROSITE" id="PS50026">
    <property type="entry name" value="EGF_3"/>
    <property type="match status" value="1"/>
</dbReference>
<dbReference type="AlphaFoldDB" id="A0AAV3ZXQ0"/>
<feature type="domain" description="C-type lectin" evidence="4">
    <location>
        <begin position="1"/>
        <end position="108"/>
    </location>
</feature>
<dbReference type="Pfam" id="PF00008">
    <property type="entry name" value="EGF"/>
    <property type="match status" value="1"/>
</dbReference>
<evidence type="ECO:0000313" key="6">
    <source>
        <dbReference type="Proteomes" id="UP000735302"/>
    </source>
</evidence>
<evidence type="ECO:0000256" key="2">
    <source>
        <dbReference type="PROSITE-ProRule" id="PRU00076"/>
    </source>
</evidence>
<name>A0AAV3ZXQ0_9GAST</name>
<dbReference type="InterPro" id="IPR016186">
    <property type="entry name" value="C-type_lectin-like/link_sf"/>
</dbReference>
<protein>
    <recommendedName>
        <fullName evidence="7">EGF-like domain-containing protein</fullName>
    </recommendedName>
</protein>
<dbReference type="GO" id="GO:0005509">
    <property type="term" value="F:calcium ion binding"/>
    <property type="evidence" value="ECO:0007669"/>
    <property type="project" value="InterPro"/>
</dbReference>
<dbReference type="InterPro" id="IPR016187">
    <property type="entry name" value="CTDL_fold"/>
</dbReference>
<evidence type="ECO:0000313" key="5">
    <source>
        <dbReference type="EMBL" id="GFN99207.1"/>
    </source>
</evidence>
<dbReference type="EMBL" id="BLXT01002950">
    <property type="protein sequence ID" value="GFN99207.1"/>
    <property type="molecule type" value="Genomic_DNA"/>
</dbReference>
<dbReference type="InterPro" id="IPR000742">
    <property type="entry name" value="EGF"/>
</dbReference>